<comment type="similarity">
    <text evidence="13">Belongs to the NiCoT transporter (TC 2.A.52) family.</text>
</comment>
<reference evidence="14 15" key="2">
    <citation type="submission" date="2024-06" db="EMBL/GenBank/DDBJ databases">
        <title>Thioclava kandeliae sp. nov. from a rhizosphere soil sample of Kandelia candel in a mangrove.</title>
        <authorList>
            <person name="Mu T."/>
        </authorList>
    </citation>
    <scope>NUCLEOTIDE SEQUENCE [LARGE SCALE GENOMIC DNA]</scope>
    <source>
        <strain evidence="14 15">CPCC 100088</strain>
    </source>
</reference>
<feature type="transmembrane region" description="Helical" evidence="13">
    <location>
        <begin position="96"/>
        <end position="123"/>
    </location>
</feature>
<evidence type="ECO:0000256" key="11">
    <source>
        <dbReference type="ARBA" id="ARBA00023136"/>
    </source>
</evidence>
<dbReference type="EMBL" id="JAYWLC010000012">
    <property type="protein sequence ID" value="MER5172869.1"/>
    <property type="molecule type" value="Genomic_DNA"/>
</dbReference>
<reference evidence="14 15" key="1">
    <citation type="submission" date="2024-01" db="EMBL/GenBank/DDBJ databases">
        <authorList>
            <person name="Deng Y."/>
            <person name="Su J."/>
        </authorList>
    </citation>
    <scope>NUCLEOTIDE SEQUENCE [LARGE SCALE GENOMIC DNA]</scope>
    <source>
        <strain evidence="14 15">CPCC 100088</strain>
    </source>
</reference>
<dbReference type="RefSeq" id="WP_350937953.1">
    <property type="nucleotide sequence ID" value="NZ_JAYWLC010000012.1"/>
</dbReference>
<comment type="subcellular location">
    <subcellularLocation>
        <location evidence="2 13">Cell membrane</location>
        <topology evidence="2 13">Multi-pass membrane protein</topology>
    </subcellularLocation>
</comment>
<dbReference type="Pfam" id="PF03824">
    <property type="entry name" value="NicO"/>
    <property type="match status" value="1"/>
</dbReference>
<keyword evidence="5" id="KW-1003">Cell membrane</keyword>
<keyword evidence="12" id="KW-0170">Cobalt</keyword>
<dbReference type="PANTHER" id="PTHR40659:SF1">
    <property type="entry name" value="NICKEL_COBALT EFFLUX SYSTEM RCNA"/>
    <property type="match status" value="1"/>
</dbReference>
<evidence type="ECO:0000256" key="5">
    <source>
        <dbReference type="ARBA" id="ARBA00022475"/>
    </source>
</evidence>
<dbReference type="InterPro" id="IPR051224">
    <property type="entry name" value="NiCoT_RcnA"/>
</dbReference>
<keyword evidence="6" id="KW-0533">Nickel</keyword>
<evidence type="ECO:0000256" key="1">
    <source>
        <dbReference type="ARBA" id="ARBA00002510"/>
    </source>
</evidence>
<evidence type="ECO:0000313" key="15">
    <source>
        <dbReference type="Proteomes" id="UP001438953"/>
    </source>
</evidence>
<keyword evidence="7 13" id="KW-0812">Transmembrane</keyword>
<evidence type="ECO:0000256" key="8">
    <source>
        <dbReference type="ARBA" id="ARBA00022989"/>
    </source>
</evidence>
<comment type="caution">
    <text evidence="14">The sequence shown here is derived from an EMBL/GenBank/DDBJ whole genome shotgun (WGS) entry which is preliminary data.</text>
</comment>
<keyword evidence="4 13" id="KW-0813">Transport</keyword>
<feature type="transmembrane region" description="Helical" evidence="13">
    <location>
        <begin position="199"/>
        <end position="224"/>
    </location>
</feature>
<evidence type="ECO:0000256" key="9">
    <source>
        <dbReference type="ARBA" id="ARBA00023065"/>
    </source>
</evidence>
<keyword evidence="15" id="KW-1185">Reference proteome</keyword>
<evidence type="ECO:0000313" key="14">
    <source>
        <dbReference type="EMBL" id="MER5172869.1"/>
    </source>
</evidence>
<evidence type="ECO:0000256" key="10">
    <source>
        <dbReference type="ARBA" id="ARBA00023112"/>
    </source>
</evidence>
<evidence type="ECO:0000256" key="4">
    <source>
        <dbReference type="ARBA" id="ARBA00022448"/>
    </source>
</evidence>
<keyword evidence="8 13" id="KW-1133">Transmembrane helix</keyword>
<evidence type="ECO:0000256" key="3">
    <source>
        <dbReference type="ARBA" id="ARBA00022426"/>
    </source>
</evidence>
<keyword evidence="10" id="KW-0921">Nickel transport</keyword>
<keyword evidence="11 13" id="KW-0472">Membrane</keyword>
<feature type="transmembrane region" description="Helical" evidence="13">
    <location>
        <begin position="230"/>
        <end position="255"/>
    </location>
</feature>
<organism evidence="14 15">
    <name type="scientific">Thioclava kandeliae</name>
    <dbReference type="NCBI Taxonomy" id="3070818"/>
    <lineage>
        <taxon>Bacteria</taxon>
        <taxon>Pseudomonadati</taxon>
        <taxon>Pseudomonadota</taxon>
        <taxon>Alphaproteobacteria</taxon>
        <taxon>Rhodobacterales</taxon>
        <taxon>Paracoccaceae</taxon>
        <taxon>Thioclava</taxon>
    </lineage>
</organism>
<name>A0ABV1SIY8_9RHOB</name>
<dbReference type="Proteomes" id="UP001438953">
    <property type="component" value="Unassembled WGS sequence"/>
</dbReference>
<keyword evidence="3" id="KW-0171">Cobalt transport</keyword>
<feature type="transmembrane region" description="Helical" evidence="13">
    <location>
        <begin position="143"/>
        <end position="161"/>
    </location>
</feature>
<keyword evidence="9" id="KW-0406">Ion transport</keyword>
<feature type="transmembrane region" description="Helical" evidence="13">
    <location>
        <begin position="267"/>
        <end position="287"/>
    </location>
</feature>
<protein>
    <recommendedName>
        <fullName evidence="13">Nickel/cobalt efflux system</fullName>
    </recommendedName>
</protein>
<gene>
    <name evidence="14" type="ORF">VSX56_13915</name>
</gene>
<evidence type="ECO:0000256" key="13">
    <source>
        <dbReference type="RuleBase" id="RU362101"/>
    </source>
</evidence>
<sequence length="288" mass="30255">MRWVMLAACAVILGFAALWGLGVFQGLHFALLDIQRSFQSVLARAMRALKADHPGARASLIWLSFLYGVVHAAGPGHGKMVLGSWAFASKARLARVAGITLTASLAQSLCAIGIVVIGASVLGLGRQALTELAEGPVTQLGNILIGALGAYLMARALLGLWRSLRKPRTQHHHHHEGCGCGHAHAPDPEKSARASLPQALLLIGSVAFRPCTGGLFVMLLAWLIGAPWTGAWAVLAMGVGTAVVTLAIALAAGHMGNRFARRPDRPWLGIAGRFFEMALGAIILAIAI</sequence>
<evidence type="ECO:0000256" key="12">
    <source>
        <dbReference type="ARBA" id="ARBA00023285"/>
    </source>
</evidence>
<proteinExistence type="inferred from homology"/>
<comment type="function">
    <text evidence="1">Efflux system for nickel and cobalt.</text>
</comment>
<evidence type="ECO:0000256" key="2">
    <source>
        <dbReference type="ARBA" id="ARBA00004651"/>
    </source>
</evidence>
<dbReference type="InterPro" id="IPR011541">
    <property type="entry name" value="Ni/Co_transpt_high_affinity"/>
</dbReference>
<evidence type="ECO:0000256" key="7">
    <source>
        <dbReference type="ARBA" id="ARBA00022692"/>
    </source>
</evidence>
<dbReference type="PANTHER" id="PTHR40659">
    <property type="entry name" value="NICKEL/COBALT EFFLUX SYSTEM RCNA"/>
    <property type="match status" value="1"/>
</dbReference>
<accession>A0ABV1SIY8</accession>
<evidence type="ECO:0000256" key="6">
    <source>
        <dbReference type="ARBA" id="ARBA00022596"/>
    </source>
</evidence>